<evidence type="ECO:0000256" key="2">
    <source>
        <dbReference type="ARBA" id="ARBA00038825"/>
    </source>
</evidence>
<protein>
    <recommendedName>
        <fullName evidence="3">Pyridine nucleotide-disulfide oxidoreductase domain-containing protein 2</fullName>
    </recommendedName>
</protein>
<reference evidence="5" key="1">
    <citation type="journal article" date="2016" name="ISME J.">
        <title>Functional metagenomic screen reveals new and diverse microbial rhodopsins.</title>
        <authorList>
            <person name="Pushkarev A."/>
            <person name="Beja O."/>
        </authorList>
    </citation>
    <scope>NUCLEOTIDE SEQUENCE</scope>
</reference>
<dbReference type="AlphaFoldDB" id="A0A0U2XPN1"/>
<evidence type="ECO:0000259" key="4">
    <source>
        <dbReference type="Pfam" id="PF01593"/>
    </source>
</evidence>
<evidence type="ECO:0000256" key="1">
    <source>
        <dbReference type="ARBA" id="ARBA00037217"/>
    </source>
</evidence>
<comment type="subunit">
    <text evidence="2">Interacts with COX5B; this interaction may contribute to localize PYROXD2 to the inner face of the inner mitochondrial membrane.</text>
</comment>
<sequence>MVYDAIIIGAGHNGLTCAGYLAQKGKSVLVLERRDVVGGAALTSEFSPGFKNSEFSYVVSLLDPSVIKDLELAKYGLQIKQRDGASMTFGSHGCLWLPSKLEKSYEQIARHSKKDADNYLKLDEILEGVCKIFRPLARNAPFDVGASLFSQIGNAVNTGWILGNAEPEMRTHVAELITKSVGNYLDQWFETDILKGTLAYSGSVGNFVSPNHPSTAYVLLHHVFGQVNGKTGAWGHAHGGMGSITQALAKSAQASGVTIKTDAEVAGALLNENKIDGVRLATGEEYRSKVVIANCHPNILFGNIIKYDELPEDFCRRIKGYRSESGSFRINLALSDLPKFPQLKAFDVSSEILLNGSNNIAPSIPYIEKAYQDALEFGWSKEPVIEFCIPSLIDDSLAPTGAHVMSLFCQHFRRYLPNSMSWADEKDRAADLIIDTVEKYSPGFQKLIVGKQINSPLDIEEKLNMVGGDIFHGALHLDQLYSMRPVAGAGNYRMPISGLYLGGSGAHPGGGVSGLPGKNCANAVLQDM</sequence>
<dbReference type="InterPro" id="IPR036188">
    <property type="entry name" value="FAD/NAD-bd_sf"/>
</dbReference>
<evidence type="ECO:0000256" key="3">
    <source>
        <dbReference type="ARBA" id="ARBA00040298"/>
    </source>
</evidence>
<dbReference type="PANTHER" id="PTHR10668">
    <property type="entry name" value="PHYTOENE DEHYDROGENASE"/>
    <property type="match status" value="1"/>
</dbReference>
<proteinExistence type="predicted"/>
<dbReference type="InterPro" id="IPR002937">
    <property type="entry name" value="Amino_oxidase"/>
</dbReference>
<dbReference type="Pfam" id="PF01593">
    <property type="entry name" value="Amino_oxidase"/>
    <property type="match status" value="1"/>
</dbReference>
<feature type="domain" description="Amine oxidase" evidence="4">
    <location>
        <begin position="14"/>
        <end position="320"/>
    </location>
</feature>
<name>A0A0U2XPN1_9BACT</name>
<dbReference type="EMBL" id="KT201092">
    <property type="protein sequence ID" value="ALS56276.1"/>
    <property type="molecule type" value="Genomic_DNA"/>
</dbReference>
<dbReference type="SUPFAM" id="SSF51905">
    <property type="entry name" value="FAD/NAD(P)-binding domain"/>
    <property type="match status" value="1"/>
</dbReference>
<dbReference type="PANTHER" id="PTHR10668:SF103">
    <property type="entry name" value="PYRIDINE NUCLEOTIDE-DISULFIDE OXIDOREDUCTASE DOMAIN-CONTAINING PROTEIN 2"/>
    <property type="match status" value="1"/>
</dbReference>
<accession>A0A0U2XPN1</accession>
<dbReference type="GO" id="GO:0016491">
    <property type="term" value="F:oxidoreductase activity"/>
    <property type="evidence" value="ECO:0007669"/>
    <property type="project" value="InterPro"/>
</dbReference>
<dbReference type="Gene3D" id="3.50.50.60">
    <property type="entry name" value="FAD/NAD(P)-binding domain"/>
    <property type="match status" value="2"/>
</dbReference>
<comment type="function">
    <text evidence="1">Probable oxidoreductase that may play a role as regulator of mitochondrial function.</text>
</comment>
<organism evidence="5">
    <name type="scientific">uncultured bacterium EIL4H10</name>
    <dbReference type="NCBI Taxonomy" id="1768203"/>
    <lineage>
        <taxon>Bacteria</taxon>
        <taxon>environmental samples</taxon>
    </lineage>
</organism>
<evidence type="ECO:0000313" key="5">
    <source>
        <dbReference type="EMBL" id="ALS56276.1"/>
    </source>
</evidence>